<sequence>MDFSKTKIERNGEVYILTLNVGMSTFCLYVNECILDSADELSRLHLFVLCDSASEGPVAGSSTICLLQRTSEEAKFRLVSASVAACFHVPRKLAHEFDPFEYVGYHAAFSYDHYRLESNIFSAYGDNLTLPLPLLRSDRPAGTHFDEEMEKMLASDIEYPGYYPYNKRTSEKSLDMENLDMFLSQPIGGSRQRWALNADPERFEYFFDVRAPYYIRFPSPRLAFPGVTDSVILLKVFQSVLDAERTGSSMEFFNFYFQIVQEFKPQLFRWKNREGNAVANSKARKAKDDMGRMIVNLKYYDFNPRNNEVDVVDLVQLRFKPDQYDVLESILDSVKKDVARGISSKQADRPPFAEANGLFNPPFLRIGWSDLALNEADEEMEEYNLNHKDAYGFNALNVINRAIDEEKCRKDGFNQAVAEEPDLRDSVGHISNMWVYYDSIVRQHRGQTLWVAFDLLSLTLWAQTHPYMAELRGLSRFCKDGENEVTRLLRPPTEGEKWIKRLNWPHDVMEDFKVDGQLYTITIV</sequence>
<dbReference type="EMBL" id="QPMT01000004">
    <property type="protein sequence ID" value="KAF4864424.1"/>
    <property type="molecule type" value="Genomic_DNA"/>
</dbReference>
<proteinExistence type="predicted"/>
<protein>
    <submittedName>
        <fullName evidence="1">Uncharacterized protein</fullName>
    </submittedName>
</protein>
<name>A0A9P5F0C1_COLSI</name>
<gene>
    <name evidence="1" type="ORF">CGCSCA2_v001794</name>
</gene>
<dbReference type="Proteomes" id="UP000711996">
    <property type="component" value="Unassembled WGS sequence"/>
</dbReference>
<evidence type="ECO:0000313" key="1">
    <source>
        <dbReference type="EMBL" id="KAF4864424.1"/>
    </source>
</evidence>
<comment type="caution">
    <text evidence="1">The sequence shown here is derived from an EMBL/GenBank/DDBJ whole genome shotgun (WGS) entry which is preliminary data.</text>
</comment>
<reference evidence="1" key="1">
    <citation type="submission" date="2019-06" db="EMBL/GenBank/DDBJ databases">
        <authorList>
            <person name="Gan P."/>
            <person name="Shirasu K."/>
        </authorList>
    </citation>
    <scope>NUCLEOTIDE SEQUENCE [LARGE SCALE GENOMIC DNA]</scope>
    <source>
        <strain evidence="1">CAD2</strain>
    </source>
</reference>
<dbReference type="AlphaFoldDB" id="A0A9P5F0C1"/>
<evidence type="ECO:0000313" key="2">
    <source>
        <dbReference type="Proteomes" id="UP000711996"/>
    </source>
</evidence>
<accession>A0A9P5F0C1</accession>
<dbReference type="OrthoDB" id="2157530at2759"/>
<keyword evidence="2" id="KW-1185">Reference proteome</keyword>
<organism evidence="1 2">
    <name type="scientific">Colletotrichum siamense</name>
    <name type="common">Anthracnose fungus</name>
    <dbReference type="NCBI Taxonomy" id="690259"/>
    <lineage>
        <taxon>Eukaryota</taxon>
        <taxon>Fungi</taxon>
        <taxon>Dikarya</taxon>
        <taxon>Ascomycota</taxon>
        <taxon>Pezizomycotina</taxon>
        <taxon>Sordariomycetes</taxon>
        <taxon>Hypocreomycetidae</taxon>
        <taxon>Glomerellales</taxon>
        <taxon>Glomerellaceae</taxon>
        <taxon>Colletotrichum</taxon>
        <taxon>Colletotrichum gloeosporioides species complex</taxon>
    </lineage>
</organism>